<evidence type="ECO:0000259" key="2">
    <source>
        <dbReference type="PROSITE" id="PS50104"/>
    </source>
</evidence>
<gene>
    <name evidence="3" type="ORF">VNO78_21153</name>
</gene>
<keyword evidence="1" id="KW-0520">NAD</keyword>
<dbReference type="PANTHER" id="PTHR32009">
    <property type="entry name" value="TMV RESISTANCE PROTEIN N-LIKE"/>
    <property type="match status" value="1"/>
</dbReference>
<feature type="domain" description="TIR" evidence="2">
    <location>
        <begin position="16"/>
        <end position="191"/>
    </location>
</feature>
<dbReference type="Proteomes" id="UP001386955">
    <property type="component" value="Unassembled WGS sequence"/>
</dbReference>
<dbReference type="PANTHER" id="PTHR32009:SF144">
    <property type="entry name" value="RESISTANCE PROTEIN (TIR-NBS-LRR CLASS), PUTATIVE-RELATED"/>
    <property type="match status" value="1"/>
</dbReference>
<name>A0AAN9XI48_PSOTE</name>
<dbReference type="FunFam" id="3.40.50.10140:FF:000007">
    <property type="entry name" value="Disease resistance protein (TIR-NBS-LRR class)"/>
    <property type="match status" value="1"/>
</dbReference>
<sequence length="391" mass="45092">MAVQLPSSSSSFTSTFTYDVFLSFRGEDTRYGFTGYLYKALRDAGIHTFIDDHELLKGDQITPTLEKAIEKSRIFIIILSQNYASSSFCLNELAYILKFVKEKDRLVFPVFHKVDPSDIRHQRGSFREALADHEKMFNVDEKGSNHNMKKLEEWKMALCEVANLSGHHFKYGDGYEYKFIKKIVQLNILMMPELASIKASRWDGLVLPKEDGDAEKELHEAGNTVFYLPESDIPEWFEWQNWGPRLWIQSDFHEAINLITNGCDTSHHIIQDIKNWQQRPWTIKFSHCFGDDVNLVVRSLANNGHKISDDTVFLASPPAYVSHLLLVDSVGIVLPTYKEKESPNKQVLEVNQSLLDGEHGVELLQGMKSYFRKLFWQLKLDTNVKMCTEVL</sequence>
<evidence type="ECO:0000256" key="1">
    <source>
        <dbReference type="ARBA" id="ARBA00023027"/>
    </source>
</evidence>
<evidence type="ECO:0000313" key="4">
    <source>
        <dbReference type="Proteomes" id="UP001386955"/>
    </source>
</evidence>
<dbReference type="AlphaFoldDB" id="A0AAN9XI48"/>
<accession>A0AAN9XI48</accession>
<dbReference type="Pfam" id="PF01582">
    <property type="entry name" value="TIR"/>
    <property type="match status" value="1"/>
</dbReference>
<dbReference type="SMART" id="SM00255">
    <property type="entry name" value="TIR"/>
    <property type="match status" value="1"/>
</dbReference>
<proteinExistence type="predicted"/>
<dbReference type="SUPFAM" id="SSF52200">
    <property type="entry name" value="Toll/Interleukin receptor TIR domain"/>
    <property type="match status" value="1"/>
</dbReference>
<dbReference type="PROSITE" id="PS50104">
    <property type="entry name" value="TIR"/>
    <property type="match status" value="1"/>
</dbReference>
<keyword evidence="4" id="KW-1185">Reference proteome</keyword>
<dbReference type="Gene3D" id="3.40.50.10140">
    <property type="entry name" value="Toll/interleukin-1 receptor homology (TIR) domain"/>
    <property type="match status" value="1"/>
</dbReference>
<protein>
    <recommendedName>
        <fullName evidence="2">TIR domain-containing protein</fullName>
    </recommendedName>
</protein>
<dbReference type="EMBL" id="JAYMYS010000005">
    <property type="protein sequence ID" value="KAK7392708.1"/>
    <property type="molecule type" value="Genomic_DNA"/>
</dbReference>
<reference evidence="3 4" key="1">
    <citation type="submission" date="2024-01" db="EMBL/GenBank/DDBJ databases">
        <title>The genomes of 5 underutilized Papilionoideae crops provide insights into root nodulation and disease resistanc.</title>
        <authorList>
            <person name="Jiang F."/>
        </authorList>
    </citation>
    <scope>NUCLEOTIDE SEQUENCE [LARGE SCALE GENOMIC DNA]</scope>
    <source>
        <strain evidence="3">DUOXIRENSHENG_FW03</strain>
        <tissue evidence="3">Leaves</tissue>
    </source>
</reference>
<dbReference type="GO" id="GO:0007165">
    <property type="term" value="P:signal transduction"/>
    <property type="evidence" value="ECO:0007669"/>
    <property type="project" value="InterPro"/>
</dbReference>
<evidence type="ECO:0000313" key="3">
    <source>
        <dbReference type="EMBL" id="KAK7392708.1"/>
    </source>
</evidence>
<dbReference type="InterPro" id="IPR035897">
    <property type="entry name" value="Toll_tir_struct_dom_sf"/>
</dbReference>
<comment type="caution">
    <text evidence="3">The sequence shown here is derived from an EMBL/GenBank/DDBJ whole genome shotgun (WGS) entry which is preliminary data.</text>
</comment>
<organism evidence="3 4">
    <name type="scientific">Psophocarpus tetragonolobus</name>
    <name type="common">Winged bean</name>
    <name type="synonym">Dolichos tetragonolobus</name>
    <dbReference type="NCBI Taxonomy" id="3891"/>
    <lineage>
        <taxon>Eukaryota</taxon>
        <taxon>Viridiplantae</taxon>
        <taxon>Streptophyta</taxon>
        <taxon>Embryophyta</taxon>
        <taxon>Tracheophyta</taxon>
        <taxon>Spermatophyta</taxon>
        <taxon>Magnoliopsida</taxon>
        <taxon>eudicotyledons</taxon>
        <taxon>Gunneridae</taxon>
        <taxon>Pentapetalae</taxon>
        <taxon>rosids</taxon>
        <taxon>fabids</taxon>
        <taxon>Fabales</taxon>
        <taxon>Fabaceae</taxon>
        <taxon>Papilionoideae</taxon>
        <taxon>50 kb inversion clade</taxon>
        <taxon>NPAAA clade</taxon>
        <taxon>indigoferoid/millettioid clade</taxon>
        <taxon>Phaseoleae</taxon>
        <taxon>Psophocarpus</taxon>
    </lineage>
</organism>
<dbReference type="InterPro" id="IPR000157">
    <property type="entry name" value="TIR_dom"/>
</dbReference>